<feature type="region of interest" description="Disordered" evidence="1">
    <location>
        <begin position="79"/>
        <end position="101"/>
    </location>
</feature>
<keyword evidence="3" id="KW-1185">Reference proteome</keyword>
<feature type="region of interest" description="Disordered" evidence="1">
    <location>
        <begin position="148"/>
        <end position="169"/>
    </location>
</feature>
<dbReference type="AlphaFoldDB" id="A0A7W7T6H2"/>
<dbReference type="EMBL" id="JACHJS010000001">
    <property type="protein sequence ID" value="MBB4967453.1"/>
    <property type="molecule type" value="Genomic_DNA"/>
</dbReference>
<reference evidence="2 3" key="1">
    <citation type="submission" date="2020-08" db="EMBL/GenBank/DDBJ databases">
        <title>Sequencing the genomes of 1000 actinobacteria strains.</title>
        <authorList>
            <person name="Klenk H.-P."/>
        </authorList>
    </citation>
    <scope>NUCLEOTIDE SEQUENCE [LARGE SCALE GENOMIC DNA]</scope>
    <source>
        <strain evidence="2 3">DSM 45084</strain>
    </source>
</reference>
<evidence type="ECO:0000313" key="2">
    <source>
        <dbReference type="EMBL" id="MBB4967453.1"/>
    </source>
</evidence>
<dbReference type="Gene3D" id="3.90.1150.10">
    <property type="entry name" value="Aspartate Aminotransferase, domain 1"/>
    <property type="match status" value="1"/>
</dbReference>
<dbReference type="InterPro" id="IPR015422">
    <property type="entry name" value="PyrdxlP-dep_Trfase_small"/>
</dbReference>
<organism evidence="2 3">
    <name type="scientific">Saccharothrix violaceirubra</name>
    <dbReference type="NCBI Taxonomy" id="413306"/>
    <lineage>
        <taxon>Bacteria</taxon>
        <taxon>Bacillati</taxon>
        <taxon>Actinomycetota</taxon>
        <taxon>Actinomycetes</taxon>
        <taxon>Pseudonocardiales</taxon>
        <taxon>Pseudonocardiaceae</taxon>
        <taxon>Saccharothrix</taxon>
    </lineage>
</organism>
<accession>A0A7W7T6H2</accession>
<name>A0A7W7T6H2_9PSEU</name>
<feature type="compositionally biased region" description="Low complexity" evidence="1">
    <location>
        <begin position="154"/>
        <end position="168"/>
    </location>
</feature>
<dbReference type="Proteomes" id="UP000542674">
    <property type="component" value="Unassembled WGS sequence"/>
</dbReference>
<gene>
    <name evidence="2" type="ORF">F4559_004812</name>
</gene>
<evidence type="ECO:0000256" key="1">
    <source>
        <dbReference type="SAM" id="MobiDB-lite"/>
    </source>
</evidence>
<comment type="caution">
    <text evidence="2">The sequence shown here is derived from an EMBL/GenBank/DDBJ whole genome shotgun (WGS) entry which is preliminary data.</text>
</comment>
<evidence type="ECO:0000313" key="3">
    <source>
        <dbReference type="Proteomes" id="UP000542674"/>
    </source>
</evidence>
<protein>
    <submittedName>
        <fullName evidence="2">Uncharacterized protein</fullName>
    </submittedName>
</protein>
<proteinExistence type="predicted"/>
<sequence length="251" mass="26122">MTSPSVSVTPGSTLFAVIPRGPSSLAGVVDSASTAAFVAVYTPMPGAGDLVSRVELFTIRPRSGRRAAAWRRTRRTALRLRSTKRSKSSAAKSAIGPVHGDSGVVDHEVHGVLEQAPDVLLPRHVRLYGECVAAGSDDGPDHVRRAGPVPARSVPVRGPAGRAPPVGGLRPEVDEEELSARCVRAGVRYRRPAGLLVDGGPTTATTVRLSLCHLAEGDLVEAASRFAKGVRRATRAPSGSGVVILKADGRG</sequence>